<evidence type="ECO:0000256" key="1">
    <source>
        <dbReference type="SAM" id="Phobius"/>
    </source>
</evidence>
<dbReference type="EMBL" id="BSDT01000001">
    <property type="protein sequence ID" value="GLI41481.1"/>
    <property type="molecule type" value="Genomic_DNA"/>
</dbReference>
<keyword evidence="3" id="KW-1185">Reference proteome</keyword>
<organism evidence="2 3">
    <name type="scientific">Glycomyces algeriensis</name>
    <dbReference type="NCBI Taxonomy" id="256037"/>
    <lineage>
        <taxon>Bacteria</taxon>
        <taxon>Bacillati</taxon>
        <taxon>Actinomycetota</taxon>
        <taxon>Actinomycetes</taxon>
        <taxon>Glycomycetales</taxon>
        <taxon>Glycomycetaceae</taxon>
        <taxon>Glycomyces</taxon>
    </lineage>
</organism>
<gene>
    <name evidence="2" type="ORF">GALLR39Z86_13310</name>
</gene>
<feature type="transmembrane region" description="Helical" evidence="1">
    <location>
        <begin position="6"/>
        <end position="28"/>
    </location>
</feature>
<evidence type="ECO:0000313" key="2">
    <source>
        <dbReference type="EMBL" id="GLI41481.1"/>
    </source>
</evidence>
<sequence length="47" mass="4818">MSRDPNVALVALVLMLIGGSIAAIVGALRADRRARKPSGEASGPDED</sequence>
<name>A0A9W6G6N1_9ACTN</name>
<dbReference type="Proteomes" id="UP001144313">
    <property type="component" value="Unassembled WGS sequence"/>
</dbReference>
<dbReference type="RefSeq" id="WP_270118293.1">
    <property type="nucleotide sequence ID" value="NZ_BAAAOL010000002.1"/>
</dbReference>
<evidence type="ECO:0000313" key="3">
    <source>
        <dbReference type="Proteomes" id="UP001144313"/>
    </source>
</evidence>
<proteinExistence type="predicted"/>
<protein>
    <submittedName>
        <fullName evidence="2">Uncharacterized protein</fullName>
    </submittedName>
</protein>
<reference evidence="2" key="1">
    <citation type="submission" date="2022-12" db="EMBL/GenBank/DDBJ databases">
        <title>Reference genome sequencing for broad-spectrum identification of bacterial and archaeal isolates by mass spectrometry.</title>
        <authorList>
            <person name="Sekiguchi Y."/>
            <person name="Tourlousse D.M."/>
        </authorList>
    </citation>
    <scope>NUCLEOTIDE SEQUENCE</scope>
    <source>
        <strain evidence="2">LLR39Z86</strain>
    </source>
</reference>
<keyword evidence="1" id="KW-1133">Transmembrane helix</keyword>
<accession>A0A9W6G6N1</accession>
<keyword evidence="1" id="KW-0812">Transmembrane</keyword>
<keyword evidence="1" id="KW-0472">Membrane</keyword>
<dbReference type="AlphaFoldDB" id="A0A9W6G6N1"/>
<comment type="caution">
    <text evidence="2">The sequence shown here is derived from an EMBL/GenBank/DDBJ whole genome shotgun (WGS) entry which is preliminary data.</text>
</comment>